<dbReference type="InterPro" id="IPR016162">
    <property type="entry name" value="Ald_DH_N"/>
</dbReference>
<evidence type="ECO:0000313" key="3">
    <source>
        <dbReference type="EMBL" id="GMA96988.1"/>
    </source>
</evidence>
<sequence>MLSTTDPRTGTTTATDIAATPDGEVGAIADRAATAFTTLRQWSRDRRAGLLDALAAALEEHRDALVATAERETGLGEGRLDGELTRSAFQLRLFGEVIREGAYLEATIDHAGDTPMGPGPDVRRMLVPIGPVAVFGSSNFPFAFSVPGGDTASALAAGCPVVLKAHGSHPLTSRLAHEVLAEAATAAGAPDGTLGIVYGTRAGATLVAHPAIQAVGFTGSLSTGEILLEIIGRREQPIPFYGELSSVNPLIVTPGAAAARAEQLAEGLFASVTGSAGQFCTKPGVAFVPRGAQALVDGLAARARSAGASRC</sequence>
<comment type="caution">
    <text evidence="3">The sequence shown here is derived from an EMBL/GenBank/DDBJ whole genome shotgun (WGS) entry which is preliminary data.</text>
</comment>
<dbReference type="InterPro" id="IPR016163">
    <property type="entry name" value="Ald_DH_C"/>
</dbReference>
<dbReference type="PANTHER" id="PTHR43353">
    <property type="entry name" value="SUCCINATE-SEMIALDEHYDE DEHYDROGENASE, MITOCHONDRIAL"/>
    <property type="match status" value="1"/>
</dbReference>
<dbReference type="Pfam" id="PF00171">
    <property type="entry name" value="Aldedh"/>
    <property type="match status" value="1"/>
</dbReference>
<protein>
    <recommendedName>
        <fullName evidence="2">Aldehyde dehydrogenase domain-containing protein</fullName>
    </recommendedName>
</protein>
<keyword evidence="4" id="KW-1185">Reference proteome</keyword>
<dbReference type="Proteomes" id="UP001157034">
    <property type="component" value="Unassembled WGS sequence"/>
</dbReference>
<reference evidence="4" key="1">
    <citation type="journal article" date="2019" name="Int. J. Syst. Evol. Microbiol.">
        <title>The Global Catalogue of Microorganisms (GCM) 10K type strain sequencing project: providing services to taxonomists for standard genome sequencing and annotation.</title>
        <authorList>
            <consortium name="The Broad Institute Genomics Platform"/>
            <consortium name="The Broad Institute Genome Sequencing Center for Infectious Disease"/>
            <person name="Wu L."/>
            <person name="Ma J."/>
        </authorList>
    </citation>
    <scope>NUCLEOTIDE SEQUENCE [LARGE SCALE GENOMIC DNA]</scope>
    <source>
        <strain evidence="4">NBRC 108894</strain>
    </source>
</reference>
<accession>A0ABQ6K8L5</accession>
<feature type="domain" description="Aldehyde dehydrogenase" evidence="2">
    <location>
        <begin position="4"/>
        <end position="305"/>
    </location>
</feature>
<evidence type="ECO:0000256" key="1">
    <source>
        <dbReference type="ARBA" id="ARBA00023002"/>
    </source>
</evidence>
<keyword evidence="1" id="KW-0560">Oxidoreductase</keyword>
<evidence type="ECO:0000259" key="2">
    <source>
        <dbReference type="Pfam" id="PF00171"/>
    </source>
</evidence>
<name>A0ABQ6K8L5_9MICO</name>
<proteinExistence type="predicted"/>
<dbReference type="EMBL" id="BSVB01000001">
    <property type="protein sequence ID" value="GMA96988.1"/>
    <property type="molecule type" value="Genomic_DNA"/>
</dbReference>
<dbReference type="RefSeq" id="WP_284255466.1">
    <property type="nucleotide sequence ID" value="NZ_BSVB01000001.1"/>
</dbReference>
<evidence type="ECO:0000313" key="4">
    <source>
        <dbReference type="Proteomes" id="UP001157034"/>
    </source>
</evidence>
<dbReference type="SUPFAM" id="SSF53720">
    <property type="entry name" value="ALDH-like"/>
    <property type="match status" value="1"/>
</dbReference>
<dbReference type="InterPro" id="IPR015590">
    <property type="entry name" value="Aldehyde_DH_dom"/>
</dbReference>
<dbReference type="InterPro" id="IPR050740">
    <property type="entry name" value="Aldehyde_DH_Superfamily"/>
</dbReference>
<gene>
    <name evidence="3" type="ORF">GCM10025881_38120</name>
</gene>
<dbReference type="Gene3D" id="3.40.605.10">
    <property type="entry name" value="Aldehyde Dehydrogenase, Chain A, domain 1"/>
    <property type="match status" value="1"/>
</dbReference>
<dbReference type="InterPro" id="IPR016161">
    <property type="entry name" value="Ald_DH/histidinol_DH"/>
</dbReference>
<dbReference type="PANTHER" id="PTHR43353:SF3">
    <property type="entry name" value="ALDEHYDE DEHYDROGENASE-RELATED"/>
    <property type="match status" value="1"/>
</dbReference>
<dbReference type="Gene3D" id="3.40.309.10">
    <property type="entry name" value="Aldehyde Dehydrogenase, Chain A, domain 2"/>
    <property type="match status" value="1"/>
</dbReference>
<organism evidence="3 4">
    <name type="scientific">Pseudolysinimonas kribbensis</name>
    <dbReference type="NCBI Taxonomy" id="433641"/>
    <lineage>
        <taxon>Bacteria</taxon>
        <taxon>Bacillati</taxon>
        <taxon>Actinomycetota</taxon>
        <taxon>Actinomycetes</taxon>
        <taxon>Micrococcales</taxon>
        <taxon>Microbacteriaceae</taxon>
        <taxon>Pseudolysinimonas</taxon>
    </lineage>
</organism>